<gene>
    <name evidence="2" type="ORF">HPB48_004925</name>
</gene>
<name>A0A9J6GFQ5_HAELO</name>
<proteinExistence type="predicted"/>
<accession>A0A9J6GFQ5</accession>
<dbReference type="Proteomes" id="UP000821853">
    <property type="component" value="Chromosome 4"/>
</dbReference>
<feature type="region of interest" description="Disordered" evidence="1">
    <location>
        <begin position="159"/>
        <end position="241"/>
    </location>
</feature>
<evidence type="ECO:0000313" key="2">
    <source>
        <dbReference type="EMBL" id="KAH9373180.1"/>
    </source>
</evidence>
<dbReference type="EMBL" id="JABSTR010000006">
    <property type="protein sequence ID" value="KAH9373180.1"/>
    <property type="molecule type" value="Genomic_DNA"/>
</dbReference>
<keyword evidence="3" id="KW-1185">Reference proteome</keyword>
<sequence>MAAIMNGGKQPASMPLPPHLGSAAAAAAGSCFSGRYSPTYRAAPPDPMRARHCAMANAAPDAASRGREGRHRPVGPRLAVPPANLGPTPESERRRWRCAVRRALIKYSRPRAAIDGWEKLPRCASLPPPPPQQQPGGRRGPRCLIRARRIFFVRRLDSADSRGPTATGALRPSGFSPLPSFSPARRRPENENVGSTQPKKTKHDGKLEGGPLLQASLFGPKSQAPASSSQFNCVWEHGNRK</sequence>
<comment type="caution">
    <text evidence="2">The sequence shown here is derived from an EMBL/GenBank/DDBJ whole genome shotgun (WGS) entry which is preliminary data.</text>
</comment>
<reference evidence="2 3" key="1">
    <citation type="journal article" date="2020" name="Cell">
        <title>Large-Scale Comparative Analyses of Tick Genomes Elucidate Their Genetic Diversity and Vector Capacities.</title>
        <authorList>
            <consortium name="Tick Genome and Microbiome Consortium (TIGMIC)"/>
            <person name="Jia N."/>
            <person name="Wang J."/>
            <person name="Shi W."/>
            <person name="Du L."/>
            <person name="Sun Y."/>
            <person name="Zhan W."/>
            <person name="Jiang J.F."/>
            <person name="Wang Q."/>
            <person name="Zhang B."/>
            <person name="Ji P."/>
            <person name="Bell-Sakyi L."/>
            <person name="Cui X.M."/>
            <person name="Yuan T.T."/>
            <person name="Jiang B.G."/>
            <person name="Yang W.F."/>
            <person name="Lam T.T."/>
            <person name="Chang Q.C."/>
            <person name="Ding S.J."/>
            <person name="Wang X.J."/>
            <person name="Zhu J.G."/>
            <person name="Ruan X.D."/>
            <person name="Zhao L."/>
            <person name="Wei J.T."/>
            <person name="Ye R.Z."/>
            <person name="Que T.C."/>
            <person name="Du C.H."/>
            <person name="Zhou Y.H."/>
            <person name="Cheng J.X."/>
            <person name="Dai P.F."/>
            <person name="Guo W.B."/>
            <person name="Han X.H."/>
            <person name="Huang E.J."/>
            <person name="Li L.F."/>
            <person name="Wei W."/>
            <person name="Gao Y.C."/>
            <person name="Liu J.Z."/>
            <person name="Shao H.Z."/>
            <person name="Wang X."/>
            <person name="Wang C.C."/>
            <person name="Yang T.C."/>
            <person name="Huo Q.B."/>
            <person name="Li W."/>
            <person name="Chen H.Y."/>
            <person name="Chen S.E."/>
            <person name="Zhou L.G."/>
            <person name="Ni X.B."/>
            <person name="Tian J.H."/>
            <person name="Sheng Y."/>
            <person name="Liu T."/>
            <person name="Pan Y.S."/>
            <person name="Xia L.Y."/>
            <person name="Li J."/>
            <person name="Zhao F."/>
            <person name="Cao W.C."/>
        </authorList>
    </citation>
    <scope>NUCLEOTIDE SEQUENCE [LARGE SCALE GENOMIC DNA]</scope>
    <source>
        <strain evidence="2">HaeL-2018</strain>
    </source>
</reference>
<feature type="region of interest" description="Disordered" evidence="1">
    <location>
        <begin position="61"/>
        <end position="91"/>
    </location>
</feature>
<evidence type="ECO:0000313" key="3">
    <source>
        <dbReference type="Proteomes" id="UP000821853"/>
    </source>
</evidence>
<feature type="compositionally biased region" description="Low complexity" evidence="1">
    <location>
        <begin position="172"/>
        <end position="183"/>
    </location>
</feature>
<feature type="region of interest" description="Disordered" evidence="1">
    <location>
        <begin position="120"/>
        <end position="142"/>
    </location>
</feature>
<dbReference type="AlphaFoldDB" id="A0A9J6GFQ5"/>
<protein>
    <submittedName>
        <fullName evidence="2">Uncharacterized protein</fullName>
    </submittedName>
</protein>
<dbReference type="VEuPathDB" id="VectorBase:HLOH_051489"/>
<evidence type="ECO:0000256" key="1">
    <source>
        <dbReference type="SAM" id="MobiDB-lite"/>
    </source>
</evidence>
<organism evidence="2 3">
    <name type="scientific">Haemaphysalis longicornis</name>
    <name type="common">Bush tick</name>
    <dbReference type="NCBI Taxonomy" id="44386"/>
    <lineage>
        <taxon>Eukaryota</taxon>
        <taxon>Metazoa</taxon>
        <taxon>Ecdysozoa</taxon>
        <taxon>Arthropoda</taxon>
        <taxon>Chelicerata</taxon>
        <taxon>Arachnida</taxon>
        <taxon>Acari</taxon>
        <taxon>Parasitiformes</taxon>
        <taxon>Ixodida</taxon>
        <taxon>Ixodoidea</taxon>
        <taxon>Ixodidae</taxon>
        <taxon>Haemaphysalinae</taxon>
        <taxon>Haemaphysalis</taxon>
    </lineage>
</organism>